<comment type="caution">
    <text evidence="9">The sequence shown here is derived from an EMBL/GenBank/DDBJ whole genome shotgun (WGS) entry which is preliminary data.</text>
</comment>
<feature type="domain" description="Major facilitator superfamily (MFS) profile" evidence="8">
    <location>
        <begin position="15"/>
        <end position="403"/>
    </location>
</feature>
<dbReference type="PANTHER" id="PTHR23517:SF2">
    <property type="entry name" value="MULTIDRUG RESISTANCE PROTEIN MDTH"/>
    <property type="match status" value="1"/>
</dbReference>
<dbReference type="SUPFAM" id="SSF103473">
    <property type="entry name" value="MFS general substrate transporter"/>
    <property type="match status" value="1"/>
</dbReference>
<evidence type="ECO:0000313" key="10">
    <source>
        <dbReference type="Proteomes" id="UP000273083"/>
    </source>
</evidence>
<name>A0A3N1XEK5_9FIRM</name>
<feature type="transmembrane region" description="Helical" evidence="7">
    <location>
        <begin position="287"/>
        <end position="304"/>
    </location>
</feature>
<feature type="transmembrane region" description="Helical" evidence="7">
    <location>
        <begin position="259"/>
        <end position="280"/>
    </location>
</feature>
<feature type="transmembrane region" description="Helical" evidence="7">
    <location>
        <begin position="345"/>
        <end position="365"/>
    </location>
</feature>
<organism evidence="9 10">
    <name type="scientific">Mobilisporobacter senegalensis</name>
    <dbReference type="NCBI Taxonomy" id="1329262"/>
    <lineage>
        <taxon>Bacteria</taxon>
        <taxon>Bacillati</taxon>
        <taxon>Bacillota</taxon>
        <taxon>Clostridia</taxon>
        <taxon>Lachnospirales</taxon>
        <taxon>Lachnospiraceae</taxon>
        <taxon>Mobilisporobacter</taxon>
    </lineage>
</organism>
<dbReference type="EMBL" id="RJVG01000014">
    <property type="protein sequence ID" value="ROR23402.1"/>
    <property type="molecule type" value="Genomic_DNA"/>
</dbReference>
<dbReference type="RefSeq" id="WP_243115402.1">
    <property type="nucleotide sequence ID" value="NZ_RJVG01000014.1"/>
</dbReference>
<keyword evidence="6 7" id="KW-0472">Membrane</keyword>
<evidence type="ECO:0000256" key="4">
    <source>
        <dbReference type="ARBA" id="ARBA00022692"/>
    </source>
</evidence>
<dbReference type="InterPro" id="IPR011701">
    <property type="entry name" value="MFS"/>
</dbReference>
<protein>
    <submittedName>
        <fullName evidence="9">Putative MFS family arabinose efflux permease</fullName>
    </submittedName>
</protein>
<dbReference type="AlphaFoldDB" id="A0A3N1XEK5"/>
<dbReference type="PROSITE" id="PS50850">
    <property type="entry name" value="MFS"/>
    <property type="match status" value="1"/>
</dbReference>
<dbReference type="PANTHER" id="PTHR23517">
    <property type="entry name" value="RESISTANCE PROTEIN MDTM, PUTATIVE-RELATED-RELATED"/>
    <property type="match status" value="1"/>
</dbReference>
<evidence type="ECO:0000259" key="8">
    <source>
        <dbReference type="PROSITE" id="PS50850"/>
    </source>
</evidence>
<keyword evidence="2" id="KW-0813">Transport</keyword>
<feature type="transmembrane region" description="Helical" evidence="7">
    <location>
        <begin position="81"/>
        <end position="97"/>
    </location>
</feature>
<dbReference type="InterPro" id="IPR020846">
    <property type="entry name" value="MFS_dom"/>
</dbReference>
<feature type="transmembrane region" description="Helical" evidence="7">
    <location>
        <begin position="103"/>
        <end position="119"/>
    </location>
</feature>
<dbReference type="InterPro" id="IPR036259">
    <property type="entry name" value="MFS_trans_sf"/>
</dbReference>
<keyword evidence="3" id="KW-1003">Cell membrane</keyword>
<dbReference type="PROSITE" id="PS00216">
    <property type="entry name" value="SUGAR_TRANSPORT_1"/>
    <property type="match status" value="1"/>
</dbReference>
<keyword evidence="10" id="KW-1185">Reference proteome</keyword>
<feature type="transmembrane region" description="Helical" evidence="7">
    <location>
        <begin position="48"/>
        <end position="69"/>
    </location>
</feature>
<dbReference type="InterPro" id="IPR050171">
    <property type="entry name" value="MFS_Transporters"/>
</dbReference>
<dbReference type="Proteomes" id="UP000273083">
    <property type="component" value="Unassembled WGS sequence"/>
</dbReference>
<reference evidence="9 10" key="1">
    <citation type="submission" date="2018-11" db="EMBL/GenBank/DDBJ databases">
        <title>Genomic Encyclopedia of Type Strains, Phase IV (KMG-IV): sequencing the most valuable type-strain genomes for metagenomic binning, comparative biology and taxonomic classification.</title>
        <authorList>
            <person name="Goeker M."/>
        </authorList>
    </citation>
    <scope>NUCLEOTIDE SEQUENCE [LARGE SCALE GENOMIC DNA]</scope>
    <source>
        <strain evidence="9 10">DSM 26537</strain>
    </source>
</reference>
<proteinExistence type="predicted"/>
<dbReference type="GO" id="GO:0022857">
    <property type="term" value="F:transmembrane transporter activity"/>
    <property type="evidence" value="ECO:0007669"/>
    <property type="project" value="InterPro"/>
</dbReference>
<feature type="transmembrane region" description="Helical" evidence="7">
    <location>
        <begin position="310"/>
        <end position="333"/>
    </location>
</feature>
<dbReference type="Gene3D" id="1.20.1250.20">
    <property type="entry name" value="MFS general substrate transporter like domains"/>
    <property type="match status" value="1"/>
</dbReference>
<feature type="transmembrane region" description="Helical" evidence="7">
    <location>
        <begin position="377"/>
        <end position="396"/>
    </location>
</feature>
<dbReference type="Pfam" id="PF07690">
    <property type="entry name" value="MFS_1"/>
    <property type="match status" value="1"/>
</dbReference>
<evidence type="ECO:0000256" key="5">
    <source>
        <dbReference type="ARBA" id="ARBA00022989"/>
    </source>
</evidence>
<evidence type="ECO:0000256" key="3">
    <source>
        <dbReference type="ARBA" id="ARBA00022475"/>
    </source>
</evidence>
<accession>A0A3N1XEK5</accession>
<dbReference type="GO" id="GO:0005886">
    <property type="term" value="C:plasma membrane"/>
    <property type="evidence" value="ECO:0007669"/>
    <property type="project" value="UniProtKB-SubCell"/>
</dbReference>
<keyword evidence="4 7" id="KW-0812">Transmembrane</keyword>
<dbReference type="InterPro" id="IPR005829">
    <property type="entry name" value="Sugar_transporter_CS"/>
</dbReference>
<sequence>MKLKFLDTYRGLPRNMYIMFLATVINRFGDFVMPFLTMYLTIKIGLSFEVAGIIVTVTSLLAIPSSILGGKFADEIGRKKTYLIAQGGAALSLVPCAFLKNPILIVIFLLISTFFHGAVRPPMNAIITDILPPHQRQQGFSLNYLGINVGVALGPIVAGFLFNNFLPLLFIGDAITSFLALFLIWKNIKEMNPEQLKNTAYTEMEQEEKGNIITALLKRPQIALFLLVYIIYSFVYTQYGFSLPLTTNAAFGSTGASKFGVLISVNAITVLCCTVAVTSLTKKLKPLLNIMIAGIFYAVGFGMLGFVHSYYLFILSTIIWTIGEILVVTNFGVHLADNSPSNFRARFNAVGSLSWAIGGALGTSIAGKFIQEIGLEYIWLFTFVLSIIGIAGMYGIHISGNKKKAVAELEESI</sequence>
<evidence type="ECO:0000313" key="9">
    <source>
        <dbReference type="EMBL" id="ROR23402.1"/>
    </source>
</evidence>
<gene>
    <name evidence="9" type="ORF">EDD66_1149</name>
</gene>
<feature type="transmembrane region" description="Helical" evidence="7">
    <location>
        <begin position="222"/>
        <end position="239"/>
    </location>
</feature>
<feature type="transmembrane region" description="Helical" evidence="7">
    <location>
        <begin position="140"/>
        <end position="162"/>
    </location>
</feature>
<keyword evidence="5 7" id="KW-1133">Transmembrane helix</keyword>
<evidence type="ECO:0000256" key="2">
    <source>
        <dbReference type="ARBA" id="ARBA00022448"/>
    </source>
</evidence>
<evidence type="ECO:0000256" key="6">
    <source>
        <dbReference type="ARBA" id="ARBA00023136"/>
    </source>
</evidence>
<comment type="subcellular location">
    <subcellularLocation>
        <location evidence="1">Cell membrane</location>
        <topology evidence="1">Multi-pass membrane protein</topology>
    </subcellularLocation>
</comment>
<evidence type="ECO:0000256" key="1">
    <source>
        <dbReference type="ARBA" id="ARBA00004651"/>
    </source>
</evidence>
<evidence type="ECO:0000256" key="7">
    <source>
        <dbReference type="SAM" id="Phobius"/>
    </source>
</evidence>
<feature type="transmembrane region" description="Helical" evidence="7">
    <location>
        <begin position="20"/>
        <end position="42"/>
    </location>
</feature>
<dbReference type="CDD" id="cd17329">
    <property type="entry name" value="MFS_MdtH_MDR_like"/>
    <property type="match status" value="1"/>
</dbReference>
<feature type="transmembrane region" description="Helical" evidence="7">
    <location>
        <begin position="168"/>
        <end position="185"/>
    </location>
</feature>